<feature type="compositionally biased region" description="Polar residues" evidence="2">
    <location>
        <begin position="180"/>
        <end position="197"/>
    </location>
</feature>
<comment type="caution">
    <text evidence="3">The sequence shown here is derived from an EMBL/GenBank/DDBJ whole genome shotgun (WGS) entry which is preliminary data.</text>
</comment>
<feature type="region of interest" description="Disordered" evidence="2">
    <location>
        <begin position="21"/>
        <end position="142"/>
    </location>
</feature>
<feature type="region of interest" description="Disordered" evidence="2">
    <location>
        <begin position="282"/>
        <end position="374"/>
    </location>
</feature>
<feature type="compositionally biased region" description="Polar residues" evidence="2">
    <location>
        <begin position="452"/>
        <end position="475"/>
    </location>
</feature>
<feature type="compositionally biased region" description="Low complexity" evidence="2">
    <location>
        <begin position="21"/>
        <end position="50"/>
    </location>
</feature>
<feature type="region of interest" description="Disordered" evidence="2">
    <location>
        <begin position="449"/>
        <end position="577"/>
    </location>
</feature>
<feature type="region of interest" description="Disordered" evidence="2">
    <location>
        <begin position="177"/>
        <end position="197"/>
    </location>
</feature>
<dbReference type="EMBL" id="CAJNOR010000114">
    <property type="protein sequence ID" value="CAF0803016.1"/>
    <property type="molecule type" value="Genomic_DNA"/>
</dbReference>
<feature type="compositionally biased region" description="Polar residues" evidence="2">
    <location>
        <begin position="51"/>
        <end position="72"/>
    </location>
</feature>
<keyword evidence="1" id="KW-0175">Coiled coil</keyword>
<evidence type="ECO:0000313" key="3">
    <source>
        <dbReference type="EMBL" id="CAF0803016.1"/>
    </source>
</evidence>
<organism evidence="3 4">
    <name type="scientific">Adineta ricciae</name>
    <name type="common">Rotifer</name>
    <dbReference type="NCBI Taxonomy" id="249248"/>
    <lineage>
        <taxon>Eukaryota</taxon>
        <taxon>Metazoa</taxon>
        <taxon>Spiralia</taxon>
        <taxon>Gnathifera</taxon>
        <taxon>Rotifera</taxon>
        <taxon>Eurotatoria</taxon>
        <taxon>Bdelloidea</taxon>
        <taxon>Adinetida</taxon>
        <taxon>Adinetidae</taxon>
        <taxon>Adineta</taxon>
    </lineage>
</organism>
<evidence type="ECO:0000256" key="1">
    <source>
        <dbReference type="SAM" id="Coils"/>
    </source>
</evidence>
<name>A0A813SZC9_ADIRI</name>
<feature type="compositionally biased region" description="Low complexity" evidence="2">
    <location>
        <begin position="119"/>
        <end position="133"/>
    </location>
</feature>
<reference evidence="3" key="1">
    <citation type="submission" date="2021-02" db="EMBL/GenBank/DDBJ databases">
        <authorList>
            <person name="Nowell W R."/>
        </authorList>
    </citation>
    <scope>NUCLEOTIDE SEQUENCE</scope>
</reference>
<feature type="compositionally biased region" description="Polar residues" evidence="2">
    <location>
        <begin position="103"/>
        <end position="118"/>
    </location>
</feature>
<feature type="compositionally biased region" description="Low complexity" evidence="2">
    <location>
        <begin position="508"/>
        <end position="518"/>
    </location>
</feature>
<proteinExistence type="predicted"/>
<evidence type="ECO:0000313" key="4">
    <source>
        <dbReference type="Proteomes" id="UP000663828"/>
    </source>
</evidence>
<feature type="compositionally biased region" description="Basic and acidic residues" evidence="2">
    <location>
        <begin position="289"/>
        <end position="298"/>
    </location>
</feature>
<keyword evidence="4" id="KW-1185">Reference proteome</keyword>
<dbReference type="Proteomes" id="UP000663828">
    <property type="component" value="Unassembled WGS sequence"/>
</dbReference>
<sequence>MSAQYFNGTSGANQYYFNSSNTTTSQSNQNYTSSATPSYGSPTYSSYPVSHSSNQQIRLNDSYQTPQSYQSTGGFGRSINQQQYQSAQSPPPQVRASVRVLGSQDTYQLQSSPQRTQISPQQHHFQFDSHQQPGRPTGPAVVYQTPGAAQFTHHNVDLWTENASRSPDYYVQAQRVSVRPVSTGSPQQSHSISPQRNQDHLQNYYSQLTPGMFYLPLLALCTISRTRGEIKQHQQLLRQQQIQRQQEQNSSYEQQRRVTVQQVSPSSTSHQQQQYASTANFAGGQQGRSRLESDRQRQNEQAQRQMAIQRAERYDDDESSRPVGIRNLMNKFAGISTSSQPRQPRSRSTSSRHYSNSSYASHPTSHQSTTTSSYTSHTMTYSALPKTHEPPVNSVEFLQMQQLLGNSINNIQQAVAPPHIQLAHADPGSVRDRFNTGSLSDDYNRLMMHRQPQPQKQVTRQTSNDGGSTLSSLRNQYMGRTKDSLQGDLPPQPAYNIPRTIVGEDFPPTKQQQQAPLQMQPPPQVFQKQTEPTPQQQPTFEESQPQQQEPQGENVDQQAPETMPPPANEGEFAVSSF</sequence>
<feature type="coiled-coil region" evidence="1">
    <location>
        <begin position="223"/>
        <end position="262"/>
    </location>
</feature>
<dbReference type="AlphaFoldDB" id="A0A813SZC9"/>
<accession>A0A813SZC9</accession>
<feature type="compositionally biased region" description="Low complexity" evidence="2">
    <location>
        <begin position="336"/>
        <end position="374"/>
    </location>
</feature>
<feature type="compositionally biased region" description="Low complexity" evidence="2">
    <location>
        <begin position="527"/>
        <end position="553"/>
    </location>
</feature>
<evidence type="ECO:0000256" key="2">
    <source>
        <dbReference type="SAM" id="MobiDB-lite"/>
    </source>
</evidence>
<gene>
    <name evidence="3" type="ORF">XAT740_LOCUS3072</name>
</gene>
<protein>
    <submittedName>
        <fullName evidence="3">Uncharacterized protein</fullName>
    </submittedName>
</protein>